<keyword evidence="1" id="KW-0472">Membrane</keyword>
<feature type="transmembrane region" description="Helical" evidence="1">
    <location>
        <begin position="186"/>
        <end position="206"/>
    </location>
</feature>
<dbReference type="Proteomes" id="UP000018766">
    <property type="component" value="Unassembled WGS sequence"/>
</dbReference>
<feature type="transmembrane region" description="Helical" evidence="1">
    <location>
        <begin position="143"/>
        <end position="165"/>
    </location>
</feature>
<feature type="transmembrane region" description="Helical" evidence="1">
    <location>
        <begin position="94"/>
        <end position="123"/>
    </location>
</feature>
<keyword evidence="1" id="KW-0812">Transmembrane</keyword>
<feature type="transmembrane region" description="Helical" evidence="1">
    <location>
        <begin position="20"/>
        <end position="43"/>
    </location>
</feature>
<sequence>MPLIHSHKPTIAFHWIKEGFSLLLKQFIPLSLLFVIVSLAFSIGTMLPLIGIFIALISLPITQMILFNAGYGIRLRGRLQLSDISQKIRSQQTILRLFGATLINFVFIYTILTITLPSIPIAIDDFMALSSEEMAKVILQTYTFSAMLMPVFCVSVYMLLTIWVYPLISWEDSRVIPAFKNSFRASMANALSLNFFICYFLLYFYARNFCYADSTFKRCQYPSLYGKFIYNAYTCDCPIFKPICCTYGNFLWRFQPKIILFS</sequence>
<evidence type="ECO:0000313" key="2">
    <source>
        <dbReference type="EMBL" id="ETD73079.1"/>
    </source>
</evidence>
<evidence type="ECO:0000256" key="1">
    <source>
        <dbReference type="SAM" id="Phobius"/>
    </source>
</evidence>
<proteinExistence type="predicted"/>
<evidence type="ECO:0000313" key="3">
    <source>
        <dbReference type="Proteomes" id="UP000018766"/>
    </source>
</evidence>
<protein>
    <recommendedName>
        <fullName evidence="4">Glycerophosphoryl diester phosphodiesterase membrane domain-containing protein</fullName>
    </recommendedName>
</protein>
<gene>
    <name evidence="2" type="ORF">V757_00430</name>
</gene>
<dbReference type="AlphaFoldDB" id="V8G974"/>
<feature type="transmembrane region" description="Helical" evidence="1">
    <location>
        <begin position="49"/>
        <end position="73"/>
    </location>
</feature>
<accession>V8G974</accession>
<reference evidence="2 3" key="1">
    <citation type="submission" date="2013-11" db="EMBL/GenBank/DDBJ databases">
        <title>Genomic analysis of Pelistega sp. HM-7.</title>
        <authorList>
            <person name="Kumbhare S.V."/>
            <person name="Shetty S.A."/>
            <person name="Sharma O."/>
            <person name="Dhotre D.P."/>
        </authorList>
    </citation>
    <scope>NUCLEOTIDE SEQUENCE [LARGE SCALE GENOMIC DNA]</scope>
    <source>
        <strain evidence="2 3">HM-7</strain>
    </source>
</reference>
<keyword evidence="3" id="KW-1185">Reference proteome</keyword>
<evidence type="ECO:0008006" key="4">
    <source>
        <dbReference type="Google" id="ProtNLM"/>
    </source>
</evidence>
<comment type="caution">
    <text evidence="2">The sequence shown here is derived from an EMBL/GenBank/DDBJ whole genome shotgun (WGS) entry which is preliminary data.</text>
</comment>
<dbReference type="EMBL" id="AYSV01000003">
    <property type="protein sequence ID" value="ETD73079.1"/>
    <property type="molecule type" value="Genomic_DNA"/>
</dbReference>
<dbReference type="RefSeq" id="WP_023948789.1">
    <property type="nucleotide sequence ID" value="NZ_AYSV01000003.1"/>
</dbReference>
<organism evidence="2 3">
    <name type="scientific">Pelistega indica</name>
    <dbReference type="NCBI Taxonomy" id="1414851"/>
    <lineage>
        <taxon>Bacteria</taxon>
        <taxon>Pseudomonadati</taxon>
        <taxon>Pseudomonadota</taxon>
        <taxon>Betaproteobacteria</taxon>
        <taxon>Burkholderiales</taxon>
        <taxon>Alcaligenaceae</taxon>
        <taxon>Pelistega</taxon>
    </lineage>
</organism>
<keyword evidence="1" id="KW-1133">Transmembrane helix</keyword>
<name>V8G974_9BURK</name>